<organism evidence="3 4">
    <name type="scientific">Pyrenophora tritici-repentis</name>
    <dbReference type="NCBI Taxonomy" id="45151"/>
    <lineage>
        <taxon>Eukaryota</taxon>
        <taxon>Fungi</taxon>
        <taxon>Dikarya</taxon>
        <taxon>Ascomycota</taxon>
        <taxon>Pezizomycotina</taxon>
        <taxon>Dothideomycetes</taxon>
        <taxon>Pleosporomycetidae</taxon>
        <taxon>Pleosporales</taxon>
        <taxon>Pleosporineae</taxon>
        <taxon>Pleosporaceae</taxon>
        <taxon>Pyrenophora</taxon>
    </lineage>
</organism>
<comment type="caution">
    <text evidence="3">The sequence shown here is derived from an EMBL/GenBank/DDBJ whole genome shotgun (WGS) entry which is preliminary data.</text>
</comment>
<dbReference type="CDD" id="cd00067">
    <property type="entry name" value="GAL4"/>
    <property type="match status" value="1"/>
</dbReference>
<protein>
    <submittedName>
        <fullName evidence="3">Uncharacterized protein</fullName>
    </submittedName>
</protein>
<dbReference type="GeneID" id="6342096"/>
<dbReference type="PROSITE" id="PS50048">
    <property type="entry name" value="ZN2_CY6_FUNGAL_2"/>
    <property type="match status" value="1"/>
</dbReference>
<dbReference type="PANTHER" id="PTHR38791">
    <property type="entry name" value="ZN(II)2CYS6 TRANSCRIPTION FACTOR (EUROFUNG)-RELATED-RELATED"/>
    <property type="match status" value="1"/>
</dbReference>
<evidence type="ECO:0000313" key="3">
    <source>
        <dbReference type="EMBL" id="KAF7571946.1"/>
    </source>
</evidence>
<keyword evidence="1" id="KW-0539">Nucleus</keyword>
<gene>
    <name evidence="3" type="ORF">PtrM4_094460</name>
</gene>
<evidence type="ECO:0000256" key="1">
    <source>
        <dbReference type="ARBA" id="ARBA00023242"/>
    </source>
</evidence>
<sequence>MSYRGRPSKGCEACRARKVKCDEAKPSCTRCSKAGHECKYRDQADILFRNQTASAAQRAEESWRKRSKSHQRAPASEKTTIVAKTPPSNGSTPPALTDDQRSSSGSAHSPSGSTDDQAQEAATSITSIIDLSKMTITPALNPDFRRKAFERFVYDFVLPDSPDRDPNQPTDALWMFMPLLYENAPQDSLIATTVDAVSYVNYANRCHDSHAAILAEECLGKAIPMLTKLIADKKQAASDETLCSVYLMGVYEVYQTHTQSCILLT</sequence>
<dbReference type="SMART" id="SM00066">
    <property type="entry name" value="GAL4"/>
    <property type="match status" value="1"/>
</dbReference>
<accession>A0A2W1ETM0</accession>
<dbReference type="InterPro" id="IPR053175">
    <property type="entry name" value="DHMBA_Reg_Transcription_Factor"/>
</dbReference>
<dbReference type="PANTHER" id="PTHR38791:SF12">
    <property type="entry name" value="TRANSCRIPTION FACTOR DOMAIN-CONTAINING PROTEIN-RELATED"/>
    <property type="match status" value="1"/>
</dbReference>
<feature type="compositionally biased region" description="Low complexity" evidence="2">
    <location>
        <begin position="102"/>
        <end position="113"/>
    </location>
</feature>
<evidence type="ECO:0000256" key="2">
    <source>
        <dbReference type="SAM" id="MobiDB-lite"/>
    </source>
</evidence>
<evidence type="ECO:0000313" key="4">
    <source>
        <dbReference type="Proteomes" id="UP000245464"/>
    </source>
</evidence>
<dbReference type="KEGG" id="ptrr:6342096"/>
<dbReference type="Gene3D" id="4.10.240.10">
    <property type="entry name" value="Zn(2)-C6 fungal-type DNA-binding domain"/>
    <property type="match status" value="1"/>
</dbReference>
<proteinExistence type="predicted"/>
<reference evidence="3" key="1">
    <citation type="journal article" date="2018" name="BMC Genomics">
        <title>Comparative genomics of the wheat fungal pathogen Pyrenophora tritici-repentis reveals chromosomal variations and genome plasticity.</title>
        <authorList>
            <person name="Moolhuijzen P."/>
            <person name="See P.T."/>
            <person name="Hane J.K."/>
            <person name="Shi G."/>
            <person name="Liu Z."/>
            <person name="Oliver R.P."/>
            <person name="Moffat C.S."/>
        </authorList>
    </citation>
    <scope>NUCLEOTIDE SEQUENCE [LARGE SCALE GENOMIC DNA]</scope>
    <source>
        <strain evidence="3">M4</strain>
    </source>
</reference>
<dbReference type="SUPFAM" id="SSF57701">
    <property type="entry name" value="Zn2/Cys6 DNA-binding domain"/>
    <property type="match status" value="1"/>
</dbReference>
<dbReference type="EMBL" id="NQIK02000004">
    <property type="protein sequence ID" value="KAF7571946.1"/>
    <property type="molecule type" value="Genomic_DNA"/>
</dbReference>
<name>A0A2W1ETM0_9PLEO</name>
<dbReference type="GO" id="GO:0000981">
    <property type="term" value="F:DNA-binding transcription factor activity, RNA polymerase II-specific"/>
    <property type="evidence" value="ECO:0007669"/>
    <property type="project" value="InterPro"/>
</dbReference>
<dbReference type="InterPro" id="IPR001138">
    <property type="entry name" value="Zn2Cys6_DnaBD"/>
</dbReference>
<dbReference type="Pfam" id="PF00172">
    <property type="entry name" value="Zn_clus"/>
    <property type="match status" value="1"/>
</dbReference>
<dbReference type="Proteomes" id="UP000245464">
    <property type="component" value="Chromosome 4"/>
</dbReference>
<dbReference type="GO" id="GO:0008270">
    <property type="term" value="F:zinc ion binding"/>
    <property type="evidence" value="ECO:0007669"/>
    <property type="project" value="InterPro"/>
</dbReference>
<feature type="region of interest" description="Disordered" evidence="2">
    <location>
        <begin position="51"/>
        <end position="121"/>
    </location>
</feature>
<dbReference type="PROSITE" id="PS00463">
    <property type="entry name" value="ZN2_CY6_FUNGAL_1"/>
    <property type="match status" value="1"/>
</dbReference>
<dbReference type="RefSeq" id="XP_001934193.2">
    <property type="nucleotide sequence ID" value="XM_001934158.2"/>
</dbReference>
<dbReference type="AlphaFoldDB" id="A0A2W1ETM0"/>
<dbReference type="InterPro" id="IPR036864">
    <property type="entry name" value="Zn2-C6_fun-type_DNA-bd_sf"/>
</dbReference>